<dbReference type="RefSeq" id="XP_010417067.1">
    <property type="nucleotide sequence ID" value="XM_010418765.2"/>
</dbReference>
<gene>
    <name evidence="3" type="primary">LOC104702845</name>
</gene>
<dbReference type="InterPro" id="IPR018930">
    <property type="entry name" value="LEA-18"/>
</dbReference>
<evidence type="ECO:0000313" key="2">
    <source>
        <dbReference type="Proteomes" id="UP000694864"/>
    </source>
</evidence>
<protein>
    <submittedName>
        <fullName evidence="3">Uncharacterized protein LOC104702845</fullName>
    </submittedName>
</protein>
<feature type="compositionally biased region" description="Basic and acidic residues" evidence="1">
    <location>
        <begin position="21"/>
        <end position="33"/>
    </location>
</feature>
<evidence type="ECO:0000313" key="3">
    <source>
        <dbReference type="RefSeq" id="XP_010417067.1"/>
    </source>
</evidence>
<feature type="compositionally biased region" description="Low complexity" evidence="1">
    <location>
        <begin position="1"/>
        <end position="20"/>
    </location>
</feature>
<reference evidence="2" key="1">
    <citation type="journal article" date="2014" name="Nat. Commun.">
        <title>The emerging biofuel crop Camelina sativa retains a highly undifferentiated hexaploid genome structure.</title>
        <authorList>
            <person name="Kagale S."/>
            <person name="Koh C."/>
            <person name="Nixon J."/>
            <person name="Bollina V."/>
            <person name="Clarke W.E."/>
            <person name="Tuteja R."/>
            <person name="Spillane C."/>
            <person name="Robinson S.J."/>
            <person name="Links M.G."/>
            <person name="Clarke C."/>
            <person name="Higgins E.E."/>
            <person name="Huebert T."/>
            <person name="Sharpe A.G."/>
            <person name="Parkin I.A."/>
        </authorList>
    </citation>
    <scope>NUCLEOTIDE SEQUENCE [LARGE SCALE GENOMIC DNA]</scope>
    <source>
        <strain evidence="2">cv. DH55</strain>
    </source>
</reference>
<sequence length="92" mass="9356">MEAEKTPPTTTTTTTTPATTTEKKTGPDVKDNDLPTNSPYMATGTLEDYKMKAYGAEGHQEPTPGLGGGSTDAPTPSGDVPADATTTAAKAP</sequence>
<evidence type="ECO:0000256" key="1">
    <source>
        <dbReference type="SAM" id="MobiDB-lite"/>
    </source>
</evidence>
<organism evidence="2 3">
    <name type="scientific">Camelina sativa</name>
    <name type="common">False flax</name>
    <name type="synonym">Myagrum sativum</name>
    <dbReference type="NCBI Taxonomy" id="90675"/>
    <lineage>
        <taxon>Eukaryota</taxon>
        <taxon>Viridiplantae</taxon>
        <taxon>Streptophyta</taxon>
        <taxon>Embryophyta</taxon>
        <taxon>Tracheophyta</taxon>
        <taxon>Spermatophyta</taxon>
        <taxon>Magnoliopsida</taxon>
        <taxon>eudicotyledons</taxon>
        <taxon>Gunneridae</taxon>
        <taxon>Pentapetalae</taxon>
        <taxon>rosids</taxon>
        <taxon>malvids</taxon>
        <taxon>Brassicales</taxon>
        <taxon>Brassicaceae</taxon>
        <taxon>Camelineae</taxon>
        <taxon>Camelina</taxon>
    </lineage>
</organism>
<keyword evidence="2" id="KW-1185">Reference proteome</keyword>
<dbReference type="Pfam" id="PF10714">
    <property type="entry name" value="LEA_6"/>
    <property type="match status" value="1"/>
</dbReference>
<reference evidence="3" key="2">
    <citation type="submission" date="2025-08" db="UniProtKB">
        <authorList>
            <consortium name="RefSeq"/>
        </authorList>
    </citation>
    <scope>IDENTIFICATION</scope>
    <source>
        <tissue evidence="3">Leaf</tissue>
    </source>
</reference>
<accession>A0ABM0SWB6</accession>
<dbReference type="Proteomes" id="UP000694864">
    <property type="component" value="Chromosome 7"/>
</dbReference>
<feature type="region of interest" description="Disordered" evidence="1">
    <location>
        <begin position="1"/>
        <end position="92"/>
    </location>
</feature>
<dbReference type="GeneID" id="104702845"/>
<feature type="compositionally biased region" description="Low complexity" evidence="1">
    <location>
        <begin position="82"/>
        <end position="92"/>
    </location>
</feature>
<proteinExistence type="predicted"/>
<name>A0ABM0SWB6_CAMSA</name>